<accession>A0A2P2K506</accession>
<comment type="function">
    <text evidence="4">Acts as a Mg(2+) transporter. Can also transport other divalent cations such as Fe(2+), Sr(2+), Ba(2+), Mn(2+) and Co(2+) but to a much less extent than Mg(2+).</text>
</comment>
<evidence type="ECO:0000256" key="2">
    <source>
        <dbReference type="ARBA" id="ARBA00022989"/>
    </source>
</evidence>
<comment type="similarity">
    <text evidence="4">Belongs to the NIPA (TC 2.A.7) family.</text>
</comment>
<dbReference type="GO" id="GO:0015095">
    <property type="term" value="F:magnesium ion transmembrane transporter activity"/>
    <property type="evidence" value="ECO:0007669"/>
    <property type="project" value="UniProtKB-UniRule"/>
</dbReference>
<dbReference type="AlphaFoldDB" id="A0A2P2K506"/>
<organism evidence="5">
    <name type="scientific">Rhizophora mucronata</name>
    <name type="common">Asiatic mangrove</name>
    <dbReference type="NCBI Taxonomy" id="61149"/>
    <lineage>
        <taxon>Eukaryota</taxon>
        <taxon>Viridiplantae</taxon>
        <taxon>Streptophyta</taxon>
        <taxon>Embryophyta</taxon>
        <taxon>Tracheophyta</taxon>
        <taxon>Spermatophyta</taxon>
        <taxon>Magnoliopsida</taxon>
        <taxon>eudicotyledons</taxon>
        <taxon>Gunneridae</taxon>
        <taxon>Pentapetalae</taxon>
        <taxon>rosids</taxon>
        <taxon>fabids</taxon>
        <taxon>Malpighiales</taxon>
        <taxon>Rhizophoraceae</taxon>
        <taxon>Rhizophora</taxon>
    </lineage>
</organism>
<keyword evidence="2 4" id="KW-1133">Transmembrane helix</keyword>
<comment type="subunit">
    <text evidence="4">Homodimer.</text>
</comment>
<sequence>MGSSDNGKGLVLAMASSAFIGSSFILKKKGLKRAGAAGTRAGVGGYSYLLEPLWWAGMVTSMYRAICS</sequence>
<dbReference type="Pfam" id="PF05653">
    <property type="entry name" value="Mg_trans_NIPA"/>
    <property type="match status" value="1"/>
</dbReference>
<dbReference type="GO" id="GO:0005769">
    <property type="term" value="C:early endosome"/>
    <property type="evidence" value="ECO:0007669"/>
    <property type="project" value="UniProtKB-SubCell"/>
</dbReference>
<keyword evidence="3 4" id="KW-0472">Membrane</keyword>
<feature type="transmembrane region" description="Helical" evidence="4">
    <location>
        <begin position="6"/>
        <end position="26"/>
    </location>
</feature>
<proteinExistence type="inferred from homology"/>
<dbReference type="GO" id="GO:0005886">
    <property type="term" value="C:plasma membrane"/>
    <property type="evidence" value="ECO:0007669"/>
    <property type="project" value="UniProtKB-SubCell"/>
</dbReference>
<comment type="caution">
    <text evidence="4">Lacks conserved residue(s) required for the propagation of feature annotation.</text>
</comment>
<keyword evidence="1 4" id="KW-0812">Transmembrane</keyword>
<evidence type="ECO:0000313" key="5">
    <source>
        <dbReference type="EMBL" id="MBX00806.1"/>
    </source>
</evidence>
<dbReference type="EMBL" id="GGEC01020322">
    <property type="protein sequence ID" value="MBX00806.1"/>
    <property type="molecule type" value="Transcribed_RNA"/>
</dbReference>
<dbReference type="PANTHER" id="PTHR12570">
    <property type="match status" value="1"/>
</dbReference>
<dbReference type="InterPro" id="IPR008521">
    <property type="entry name" value="Mg_trans_NIPA"/>
</dbReference>
<keyword evidence="4" id="KW-0813">Transport</keyword>
<keyword evidence="4" id="KW-0967">Endosome</keyword>
<name>A0A2P2K506_RHIMU</name>
<keyword evidence="4" id="KW-0460">Magnesium</keyword>
<dbReference type="PANTHER" id="PTHR12570:SF11">
    <property type="entry name" value="MAGNESIUM TRANSPORTER NIPA6-RELATED"/>
    <property type="match status" value="1"/>
</dbReference>
<evidence type="ECO:0000256" key="3">
    <source>
        <dbReference type="ARBA" id="ARBA00023136"/>
    </source>
</evidence>
<reference evidence="5" key="1">
    <citation type="submission" date="2018-02" db="EMBL/GenBank/DDBJ databases">
        <title>Rhizophora mucronata_Transcriptome.</title>
        <authorList>
            <person name="Meera S.P."/>
            <person name="Sreeshan A."/>
            <person name="Augustine A."/>
        </authorList>
    </citation>
    <scope>NUCLEOTIDE SEQUENCE</scope>
    <source>
        <tissue evidence="5">Leaf</tissue>
    </source>
</reference>
<protein>
    <recommendedName>
        <fullName evidence="4">Probable magnesium transporter</fullName>
    </recommendedName>
</protein>
<keyword evidence="4" id="KW-1003">Cell membrane</keyword>
<comment type="subcellular location">
    <subcellularLocation>
        <location evidence="4">Cell membrane</location>
        <topology evidence="4">Multi-pass membrane protein</topology>
    </subcellularLocation>
    <subcellularLocation>
        <location evidence="4">Early endosome</location>
    </subcellularLocation>
</comment>
<evidence type="ECO:0000256" key="1">
    <source>
        <dbReference type="ARBA" id="ARBA00022692"/>
    </source>
</evidence>
<keyword evidence="4" id="KW-0406">Ion transport</keyword>
<evidence type="ECO:0000256" key="4">
    <source>
        <dbReference type="RuleBase" id="RU363078"/>
    </source>
</evidence>